<dbReference type="InterPro" id="IPR016181">
    <property type="entry name" value="Acyl_CoA_acyltransferase"/>
</dbReference>
<dbReference type="PROSITE" id="PS51186">
    <property type="entry name" value="GNAT"/>
    <property type="match status" value="1"/>
</dbReference>
<dbReference type="InterPro" id="IPR038764">
    <property type="entry name" value="GNAT_N_AcTrfase_prd"/>
</dbReference>
<comment type="caution">
    <text evidence="2">The sequence shown here is derived from an EMBL/GenBank/DDBJ whole genome shotgun (WGS) entry which is preliminary data.</text>
</comment>
<organism evidence="2 3">
    <name type="scientific">Streptomyces xanthochromogenes</name>
    <dbReference type="NCBI Taxonomy" id="67384"/>
    <lineage>
        <taxon>Bacteria</taxon>
        <taxon>Bacillati</taxon>
        <taxon>Actinomycetota</taxon>
        <taxon>Actinomycetes</taxon>
        <taxon>Kitasatosporales</taxon>
        <taxon>Streptomycetaceae</taxon>
        <taxon>Streptomyces</taxon>
    </lineage>
</organism>
<keyword evidence="3" id="KW-1185">Reference proteome</keyword>
<reference evidence="3" key="1">
    <citation type="journal article" date="2019" name="Int. J. Syst. Evol. Microbiol.">
        <title>The Global Catalogue of Microorganisms (GCM) 10K type strain sequencing project: providing services to taxonomists for standard genome sequencing and annotation.</title>
        <authorList>
            <consortium name="The Broad Institute Genomics Platform"/>
            <consortium name="The Broad Institute Genome Sequencing Center for Infectious Disease"/>
            <person name="Wu L."/>
            <person name="Ma J."/>
        </authorList>
    </citation>
    <scope>NUCLEOTIDE SEQUENCE [LARGE SCALE GENOMIC DNA]</scope>
    <source>
        <strain evidence="3">JCM 4594</strain>
    </source>
</reference>
<sequence>MTAPGPGAPDVRELHSMADLDATAHLFAEIWGTPQSGAPISAEIMRALSHAGNYVAGAYENGRLVGASVAFFGEPAGTTLHSHITGITGTTAGRGIGLALKLHQRQWALTRGLKRITWTYDPLIRRNAHFNLTKLGARPEEYLRSFYGAMDDAINGGDESDRVLAAWDLAAPLPAPDTVGIPLPAGAVHVLREVDERPQPSDAEGEFVVIELPGDIESLRRTDPAAARAWRHALRHTLGDLLADGARVLGLHDRRGYVVHRTPTSTPDRLSTGSNP</sequence>
<dbReference type="EMBL" id="BMUU01000019">
    <property type="protein sequence ID" value="GGY66826.1"/>
    <property type="molecule type" value="Genomic_DNA"/>
</dbReference>
<name>A0ABQ3ASV3_9ACTN</name>
<dbReference type="InterPro" id="IPR000182">
    <property type="entry name" value="GNAT_dom"/>
</dbReference>
<evidence type="ECO:0000313" key="2">
    <source>
        <dbReference type="EMBL" id="GGY66826.1"/>
    </source>
</evidence>
<gene>
    <name evidence="2" type="ORF">GCM10010326_71660</name>
</gene>
<protein>
    <recommendedName>
        <fullName evidence="1">N-acetyltransferase domain-containing protein</fullName>
    </recommendedName>
</protein>
<dbReference type="PANTHER" id="PTHR41700:SF1">
    <property type="entry name" value="N-ACETYLTRANSFERASE DOMAIN-CONTAINING PROTEIN"/>
    <property type="match status" value="1"/>
</dbReference>
<evidence type="ECO:0000313" key="3">
    <source>
        <dbReference type="Proteomes" id="UP000600946"/>
    </source>
</evidence>
<proteinExistence type="predicted"/>
<dbReference type="Gene3D" id="3.40.630.30">
    <property type="match status" value="1"/>
</dbReference>
<dbReference type="SUPFAM" id="SSF55729">
    <property type="entry name" value="Acyl-CoA N-acyltransferases (Nat)"/>
    <property type="match status" value="1"/>
</dbReference>
<accession>A0ABQ3ASV3</accession>
<dbReference type="PANTHER" id="PTHR41700">
    <property type="entry name" value="GCN5-RELATED N-ACETYLTRANSFERASE"/>
    <property type="match status" value="1"/>
</dbReference>
<evidence type="ECO:0000259" key="1">
    <source>
        <dbReference type="PROSITE" id="PS51186"/>
    </source>
</evidence>
<feature type="domain" description="N-acetyltransferase" evidence="1">
    <location>
        <begin position="9"/>
        <end position="155"/>
    </location>
</feature>
<dbReference type="Proteomes" id="UP000600946">
    <property type="component" value="Unassembled WGS sequence"/>
</dbReference>